<proteinExistence type="predicted"/>
<feature type="transmembrane region" description="Helical" evidence="1">
    <location>
        <begin position="6"/>
        <end position="27"/>
    </location>
</feature>
<gene>
    <name evidence="2" type="ORF">KC717_01120</name>
</gene>
<keyword evidence="1" id="KW-1133">Transmembrane helix</keyword>
<dbReference type="EMBL" id="JAGQLH010000008">
    <property type="protein sequence ID" value="MCA9385227.1"/>
    <property type="molecule type" value="Genomic_DNA"/>
</dbReference>
<evidence type="ECO:0000313" key="2">
    <source>
        <dbReference type="EMBL" id="MCA9385227.1"/>
    </source>
</evidence>
<dbReference type="Proteomes" id="UP000754563">
    <property type="component" value="Unassembled WGS sequence"/>
</dbReference>
<reference evidence="2" key="2">
    <citation type="journal article" date="2021" name="Microbiome">
        <title>Successional dynamics and alternative stable states in a saline activated sludge microbial community over 9 years.</title>
        <authorList>
            <person name="Wang Y."/>
            <person name="Ye J."/>
            <person name="Ju F."/>
            <person name="Liu L."/>
            <person name="Boyd J.A."/>
            <person name="Deng Y."/>
            <person name="Parks D.H."/>
            <person name="Jiang X."/>
            <person name="Yin X."/>
            <person name="Woodcroft B.J."/>
            <person name="Tyson G.W."/>
            <person name="Hugenholtz P."/>
            <person name="Polz M.F."/>
            <person name="Zhang T."/>
        </authorList>
    </citation>
    <scope>NUCLEOTIDE SEQUENCE</scope>
    <source>
        <strain evidence="2">HKST-UBA11</strain>
    </source>
</reference>
<sequence length="145" mass="16241">MKNKSLLLIIVAVVIVGIFAGGGYLLYSKTDRTGVENPVPEGGYTAIEVRTLGVSEESQELVGTLYREEDGLVFREVQDSNVGEYIVSSIDRWETETLEYEYGNMNESGAIEEGVVYTDISKPDVLNAVYAELYDMWDGYDFELR</sequence>
<comment type="caution">
    <text evidence="2">The sequence shown here is derived from an EMBL/GenBank/DDBJ whole genome shotgun (WGS) entry which is preliminary data.</text>
</comment>
<name>A0A955RKA0_9BACT</name>
<accession>A0A955RKA0</accession>
<evidence type="ECO:0000313" key="3">
    <source>
        <dbReference type="Proteomes" id="UP000754563"/>
    </source>
</evidence>
<organism evidence="2 3">
    <name type="scientific">Candidatus Dojkabacteria bacterium</name>
    <dbReference type="NCBI Taxonomy" id="2099670"/>
    <lineage>
        <taxon>Bacteria</taxon>
        <taxon>Candidatus Dojkabacteria</taxon>
    </lineage>
</organism>
<keyword evidence="1" id="KW-0472">Membrane</keyword>
<evidence type="ECO:0000256" key="1">
    <source>
        <dbReference type="SAM" id="Phobius"/>
    </source>
</evidence>
<dbReference type="AlphaFoldDB" id="A0A955RKA0"/>
<protein>
    <submittedName>
        <fullName evidence="2">Uncharacterized protein</fullName>
    </submittedName>
</protein>
<reference evidence="2" key="1">
    <citation type="submission" date="2020-04" db="EMBL/GenBank/DDBJ databases">
        <authorList>
            <person name="Zhang T."/>
        </authorList>
    </citation>
    <scope>NUCLEOTIDE SEQUENCE</scope>
    <source>
        <strain evidence="2">HKST-UBA11</strain>
    </source>
</reference>
<keyword evidence="1" id="KW-0812">Transmembrane</keyword>